<accession>A0A6G0WYJ6</accession>
<protein>
    <submittedName>
        <fullName evidence="2">Uncharacterized protein</fullName>
    </submittedName>
</protein>
<evidence type="ECO:0000256" key="1">
    <source>
        <dbReference type="SAM" id="MobiDB-lite"/>
    </source>
</evidence>
<sequence>MSSAPRTSEAKPAEATPKSAKPLMSSVKSAENKSSSKKTDSRCKNKRDEAGSSTSKTSPRDPKNPRTTASDPIEVDIDQDPDDHAIRKKGETSDHNELLDLLDDSRTDAMDPVRMVWFVPPRRRRSAPTRTPRCLGLSLPRLVIPSLGAYRRNLVEPPLLREDETERNNHNRLPTITTGCPQQTVQNHNMLPRSTTGCPRAKRIDN</sequence>
<keyword evidence="3" id="KW-1185">Reference proteome</keyword>
<dbReference type="EMBL" id="VJMJ01000130">
    <property type="protein sequence ID" value="KAF0732584.1"/>
    <property type="molecule type" value="Genomic_DNA"/>
</dbReference>
<dbReference type="VEuPathDB" id="FungiDB:AeMF1_020507"/>
<comment type="caution">
    <text evidence="2">The sequence shown here is derived from an EMBL/GenBank/DDBJ whole genome shotgun (WGS) entry which is preliminary data.</text>
</comment>
<dbReference type="Proteomes" id="UP000481153">
    <property type="component" value="Unassembled WGS sequence"/>
</dbReference>
<feature type="compositionally biased region" description="Basic and acidic residues" evidence="1">
    <location>
        <begin position="37"/>
        <end position="50"/>
    </location>
</feature>
<feature type="region of interest" description="Disordered" evidence="1">
    <location>
        <begin position="187"/>
        <end position="206"/>
    </location>
</feature>
<dbReference type="AlphaFoldDB" id="A0A6G0WYJ6"/>
<name>A0A6G0WYJ6_9STRA</name>
<evidence type="ECO:0000313" key="3">
    <source>
        <dbReference type="Proteomes" id="UP000481153"/>
    </source>
</evidence>
<feature type="compositionally biased region" description="Polar residues" evidence="1">
    <location>
        <begin position="187"/>
        <end position="197"/>
    </location>
</feature>
<gene>
    <name evidence="2" type="ORF">Ae201684_010292</name>
</gene>
<feature type="compositionally biased region" description="Basic and acidic residues" evidence="1">
    <location>
        <begin position="82"/>
        <end position="92"/>
    </location>
</feature>
<feature type="region of interest" description="Disordered" evidence="1">
    <location>
        <begin position="1"/>
        <end position="92"/>
    </location>
</feature>
<proteinExistence type="predicted"/>
<reference evidence="2 3" key="1">
    <citation type="submission" date="2019-07" db="EMBL/GenBank/DDBJ databases">
        <title>Genomics analysis of Aphanomyces spp. identifies a new class of oomycete effector associated with host adaptation.</title>
        <authorList>
            <person name="Gaulin E."/>
        </authorList>
    </citation>
    <scope>NUCLEOTIDE SEQUENCE [LARGE SCALE GENOMIC DNA]</scope>
    <source>
        <strain evidence="2 3">ATCC 201684</strain>
    </source>
</reference>
<organism evidence="2 3">
    <name type="scientific">Aphanomyces euteiches</name>
    <dbReference type="NCBI Taxonomy" id="100861"/>
    <lineage>
        <taxon>Eukaryota</taxon>
        <taxon>Sar</taxon>
        <taxon>Stramenopiles</taxon>
        <taxon>Oomycota</taxon>
        <taxon>Saprolegniomycetes</taxon>
        <taxon>Saprolegniales</taxon>
        <taxon>Verrucalvaceae</taxon>
        <taxon>Aphanomyces</taxon>
    </lineage>
</organism>
<evidence type="ECO:0000313" key="2">
    <source>
        <dbReference type="EMBL" id="KAF0732584.1"/>
    </source>
</evidence>